<comment type="caution">
    <text evidence="1">The sequence shown here is derived from an EMBL/GenBank/DDBJ whole genome shotgun (WGS) entry which is preliminary data.</text>
</comment>
<proteinExistence type="predicted"/>
<dbReference type="EMBL" id="CAMXCT030001891">
    <property type="protein sequence ID" value="CAL4781256.1"/>
    <property type="molecule type" value="Genomic_DNA"/>
</dbReference>
<dbReference type="Proteomes" id="UP001152797">
    <property type="component" value="Unassembled WGS sequence"/>
</dbReference>
<keyword evidence="3" id="KW-1185">Reference proteome</keyword>
<accession>A0A9P1CKQ7</accession>
<evidence type="ECO:0000313" key="1">
    <source>
        <dbReference type="EMBL" id="CAI3993944.1"/>
    </source>
</evidence>
<name>A0A9P1CKQ7_9DINO</name>
<sequence>MSNGRPVGLGSLPNGVTAIVLEFTATEALMLLRELNEPLKRLESCCSSSRLEDLFRRVHHLVEVTPSVPGLGDDAALWSHFALDAHGVRCLAYSRKSATLMEALARLRAVDSLMKVRPKWKCIDSMEKVDQYLNQRFCGTPGFWSKGPGRGGTEETEQVALPALFSACRWMLRGMVVAPAPRAICFFHAFVETMGADGMGVDGQPIQIPLLCWEPAN</sequence>
<evidence type="ECO:0000313" key="3">
    <source>
        <dbReference type="Proteomes" id="UP001152797"/>
    </source>
</evidence>
<organism evidence="1">
    <name type="scientific">Cladocopium goreaui</name>
    <dbReference type="NCBI Taxonomy" id="2562237"/>
    <lineage>
        <taxon>Eukaryota</taxon>
        <taxon>Sar</taxon>
        <taxon>Alveolata</taxon>
        <taxon>Dinophyceae</taxon>
        <taxon>Suessiales</taxon>
        <taxon>Symbiodiniaceae</taxon>
        <taxon>Cladocopium</taxon>
    </lineage>
</organism>
<gene>
    <name evidence="1" type="ORF">C1SCF055_LOCUS20637</name>
</gene>
<protein>
    <submittedName>
        <fullName evidence="1">Uncharacterized protein</fullName>
    </submittedName>
</protein>
<reference evidence="1" key="1">
    <citation type="submission" date="2022-10" db="EMBL/GenBank/DDBJ databases">
        <authorList>
            <person name="Chen Y."/>
            <person name="Dougan E. K."/>
            <person name="Chan C."/>
            <person name="Rhodes N."/>
            <person name="Thang M."/>
        </authorList>
    </citation>
    <scope>NUCLEOTIDE SEQUENCE</scope>
</reference>
<dbReference type="AlphaFoldDB" id="A0A9P1CKQ7"/>
<reference evidence="2" key="2">
    <citation type="submission" date="2024-04" db="EMBL/GenBank/DDBJ databases">
        <authorList>
            <person name="Chen Y."/>
            <person name="Shah S."/>
            <person name="Dougan E. K."/>
            <person name="Thang M."/>
            <person name="Chan C."/>
        </authorList>
    </citation>
    <scope>NUCLEOTIDE SEQUENCE [LARGE SCALE GENOMIC DNA]</scope>
</reference>
<dbReference type="EMBL" id="CAMXCT010001891">
    <property type="protein sequence ID" value="CAI3993944.1"/>
    <property type="molecule type" value="Genomic_DNA"/>
</dbReference>
<dbReference type="EMBL" id="CAMXCT020001891">
    <property type="protein sequence ID" value="CAL1147319.1"/>
    <property type="molecule type" value="Genomic_DNA"/>
</dbReference>
<evidence type="ECO:0000313" key="2">
    <source>
        <dbReference type="EMBL" id="CAL1147319.1"/>
    </source>
</evidence>